<dbReference type="STRING" id="8153.ENSHBUP00000019794"/>
<dbReference type="Ensembl" id="ENSHBUT00000029261.1">
    <property type="protein sequence ID" value="ENSHBUP00000019794.1"/>
    <property type="gene ID" value="ENSHBUG00000022023.1"/>
</dbReference>
<feature type="transmembrane region" description="Helical" evidence="5">
    <location>
        <begin position="62"/>
        <end position="87"/>
    </location>
</feature>
<reference evidence="6" key="1">
    <citation type="submission" date="2025-08" db="UniProtKB">
        <authorList>
            <consortium name="Ensembl"/>
        </authorList>
    </citation>
    <scope>IDENTIFICATION</scope>
</reference>
<keyword evidence="2 5" id="KW-0812">Transmembrane</keyword>
<evidence type="ECO:0000313" key="7">
    <source>
        <dbReference type="Proteomes" id="UP000264840"/>
    </source>
</evidence>
<dbReference type="InterPro" id="IPR050598">
    <property type="entry name" value="AminoAcid_Transporter"/>
</dbReference>
<protein>
    <submittedName>
        <fullName evidence="6">Solute carrier family 7 member 9</fullName>
    </submittedName>
</protein>
<evidence type="ECO:0000256" key="5">
    <source>
        <dbReference type="SAM" id="Phobius"/>
    </source>
</evidence>
<dbReference type="GO" id="GO:0015179">
    <property type="term" value="F:L-amino acid transmembrane transporter activity"/>
    <property type="evidence" value="ECO:0007669"/>
    <property type="project" value="TreeGrafter"/>
</dbReference>
<dbReference type="AlphaFoldDB" id="A0A3Q2WDQ5"/>
<feature type="transmembrane region" description="Helical" evidence="5">
    <location>
        <begin position="154"/>
        <end position="174"/>
    </location>
</feature>
<evidence type="ECO:0000256" key="3">
    <source>
        <dbReference type="ARBA" id="ARBA00022989"/>
    </source>
</evidence>
<keyword evidence="3 5" id="KW-1133">Transmembrane helix</keyword>
<dbReference type="PANTHER" id="PTHR11785:SF354">
    <property type="entry name" value="B(0,+)-TYPE AMINO ACID TRANSPORTER 1"/>
    <property type="match status" value="1"/>
</dbReference>
<dbReference type="Proteomes" id="UP000264840">
    <property type="component" value="Unplaced"/>
</dbReference>
<feature type="transmembrane region" description="Helical" evidence="5">
    <location>
        <begin position="212"/>
        <end position="230"/>
    </location>
</feature>
<evidence type="ECO:0000256" key="1">
    <source>
        <dbReference type="ARBA" id="ARBA00004141"/>
    </source>
</evidence>
<organism evidence="6 7">
    <name type="scientific">Haplochromis burtoni</name>
    <name type="common">Burton's mouthbrooder</name>
    <name type="synonym">Chromis burtoni</name>
    <dbReference type="NCBI Taxonomy" id="8153"/>
    <lineage>
        <taxon>Eukaryota</taxon>
        <taxon>Metazoa</taxon>
        <taxon>Chordata</taxon>
        <taxon>Craniata</taxon>
        <taxon>Vertebrata</taxon>
        <taxon>Euteleostomi</taxon>
        <taxon>Actinopterygii</taxon>
        <taxon>Neopterygii</taxon>
        <taxon>Teleostei</taxon>
        <taxon>Neoteleostei</taxon>
        <taxon>Acanthomorphata</taxon>
        <taxon>Ovalentaria</taxon>
        <taxon>Cichlomorphae</taxon>
        <taxon>Cichliformes</taxon>
        <taxon>Cichlidae</taxon>
        <taxon>African cichlids</taxon>
        <taxon>Pseudocrenilabrinae</taxon>
        <taxon>Haplochromini</taxon>
        <taxon>Haplochromis</taxon>
    </lineage>
</organism>
<feature type="transmembrane region" description="Helical" evidence="5">
    <location>
        <begin position="250"/>
        <end position="272"/>
    </location>
</feature>
<dbReference type="PANTHER" id="PTHR11785">
    <property type="entry name" value="AMINO ACID TRANSPORTER"/>
    <property type="match status" value="1"/>
</dbReference>
<keyword evidence="7" id="KW-1185">Reference proteome</keyword>
<evidence type="ECO:0000256" key="4">
    <source>
        <dbReference type="ARBA" id="ARBA00023136"/>
    </source>
</evidence>
<dbReference type="OMA" id="MIHIRHH"/>
<dbReference type="GeneTree" id="ENSGT00940000156370"/>
<feature type="transmembrane region" description="Helical" evidence="5">
    <location>
        <begin position="180"/>
        <end position="200"/>
    </location>
</feature>
<keyword evidence="4 5" id="KW-0472">Membrane</keyword>
<dbReference type="GO" id="GO:0016020">
    <property type="term" value="C:membrane"/>
    <property type="evidence" value="ECO:0007669"/>
    <property type="project" value="UniProtKB-SubCell"/>
</dbReference>
<name>A0A3Q2WDQ5_HAPBU</name>
<dbReference type="Pfam" id="PF13520">
    <property type="entry name" value="AA_permease_2"/>
    <property type="match status" value="1"/>
</dbReference>
<dbReference type="Gene3D" id="1.20.1740.10">
    <property type="entry name" value="Amino acid/polyamine transporter I"/>
    <property type="match status" value="1"/>
</dbReference>
<evidence type="ECO:0000256" key="2">
    <source>
        <dbReference type="ARBA" id="ARBA00022692"/>
    </source>
</evidence>
<reference evidence="6" key="2">
    <citation type="submission" date="2025-09" db="UniProtKB">
        <authorList>
            <consortium name="Ensembl"/>
        </authorList>
    </citation>
    <scope>IDENTIFICATION</scope>
</reference>
<sequence length="305" mass="33138">NNQQTLEGLYHGIRKRKESQNGSTDLTKDNKEVVKAVALQKDVSYHCFECMDSSFESPFFCVVLQLSFLCFCDFMCGCIGALCYAELGTMITKSGGEYPYFMEAFGSIVAYLYSWTTIMVLKPSSFAIITLSFAEYASTPFYPGCSPPLIVTKCLAAAAILTITSISCLSVKLASYVQNFFTAAKLVIILVIVGAGIVLLAQGKTENFSNSFDGTATSFGAIGLAFYNGLWAYDGWSQLNFITEETLPLAIVIGIPLVTVCYVLVNVAYFTVMTTTELLLSPAVAVVRITLVNKHLATGIHSPIL</sequence>
<proteinExistence type="predicted"/>
<evidence type="ECO:0000313" key="6">
    <source>
        <dbReference type="Ensembl" id="ENSHBUP00000019794.1"/>
    </source>
</evidence>
<dbReference type="InterPro" id="IPR002293">
    <property type="entry name" value="AA/rel_permease1"/>
</dbReference>
<comment type="subcellular location">
    <subcellularLocation>
        <location evidence="1">Membrane</location>
        <topology evidence="1">Multi-pass membrane protein</topology>
    </subcellularLocation>
</comment>
<accession>A0A3Q2WDQ5</accession>